<reference evidence="2 3" key="1">
    <citation type="submission" date="2015-08" db="EMBL/GenBank/DDBJ databases">
        <title>Next Generation Sequencing and Analysis of the Genome of Puccinia sorghi L Schw, the Causal Agent of Maize Common Rust.</title>
        <authorList>
            <person name="Rochi L."/>
            <person name="Burguener G."/>
            <person name="Darino M."/>
            <person name="Turjanski A."/>
            <person name="Kreff E."/>
            <person name="Dieguez M.J."/>
            <person name="Sacco F."/>
        </authorList>
    </citation>
    <scope>NUCLEOTIDE SEQUENCE [LARGE SCALE GENOMIC DNA]</scope>
    <source>
        <strain evidence="2 3">RO10H11247</strain>
    </source>
</reference>
<sequence>MLSAALSTLLVLSVYCNQAVLGQAANATTAAGSSAGGSSSSVTPATGGSSSALSLAAGLSPGCQAAAGGLLTSEFGSCSNIMGLVSVIGASGSILTPLTTWISGICSASPCSNDTLKQATQTVSSGCSADIQKGSGIAVALSAIVSNYAGARDLLCTQYASNSTFCLPSILENVQTASGKNITVTELSSMLAGGMSPSGQAFANVPSVNAPMAIYQSTYCTDCGHAIVTESSLFLAGSSASGMTNGTSAGAMSSISSTCGASFTDGKIPSTVRIAGKNSAKPNSSAGALRLPAALAVAPPVALATLFLASLI</sequence>
<feature type="chain" id="PRO_5005568549" evidence="1">
    <location>
        <begin position="25"/>
        <end position="312"/>
    </location>
</feature>
<dbReference type="Proteomes" id="UP000037035">
    <property type="component" value="Unassembled WGS sequence"/>
</dbReference>
<evidence type="ECO:0000313" key="2">
    <source>
        <dbReference type="EMBL" id="KNZ63962.1"/>
    </source>
</evidence>
<gene>
    <name evidence="2" type="ORF">VP01_1080g16</name>
</gene>
<evidence type="ECO:0000256" key="1">
    <source>
        <dbReference type="SAM" id="SignalP"/>
    </source>
</evidence>
<dbReference type="PANTHER" id="PTHR34862:SF1">
    <property type="entry name" value="SPARK DOMAIN-CONTAINING PROTEIN"/>
    <property type="match status" value="1"/>
</dbReference>
<dbReference type="AlphaFoldDB" id="A0A0L6VTM0"/>
<comment type="caution">
    <text evidence="2">The sequence shown here is derived from an EMBL/GenBank/DDBJ whole genome shotgun (WGS) entry which is preliminary data.</text>
</comment>
<dbReference type="VEuPathDB" id="FungiDB:VP01_1080g16"/>
<evidence type="ECO:0000313" key="3">
    <source>
        <dbReference type="Proteomes" id="UP000037035"/>
    </source>
</evidence>
<dbReference type="EMBL" id="LAVV01000899">
    <property type="protein sequence ID" value="KNZ63962.1"/>
    <property type="molecule type" value="Genomic_DNA"/>
</dbReference>
<protein>
    <submittedName>
        <fullName evidence="2">Uncharacterized protein</fullName>
    </submittedName>
</protein>
<organism evidence="2 3">
    <name type="scientific">Puccinia sorghi</name>
    <dbReference type="NCBI Taxonomy" id="27349"/>
    <lineage>
        <taxon>Eukaryota</taxon>
        <taxon>Fungi</taxon>
        <taxon>Dikarya</taxon>
        <taxon>Basidiomycota</taxon>
        <taxon>Pucciniomycotina</taxon>
        <taxon>Pucciniomycetes</taxon>
        <taxon>Pucciniales</taxon>
        <taxon>Pucciniaceae</taxon>
        <taxon>Puccinia</taxon>
    </lineage>
</organism>
<keyword evidence="3" id="KW-1185">Reference proteome</keyword>
<dbReference type="OrthoDB" id="2536450at2759"/>
<feature type="signal peptide" evidence="1">
    <location>
        <begin position="1"/>
        <end position="24"/>
    </location>
</feature>
<proteinExistence type="predicted"/>
<keyword evidence="1" id="KW-0732">Signal</keyword>
<dbReference type="PANTHER" id="PTHR34862">
    <property type="entry name" value="SPARK DOMAIN-CONTAINING PROTEIN"/>
    <property type="match status" value="1"/>
</dbReference>
<name>A0A0L6VTM0_9BASI</name>
<accession>A0A0L6VTM0</accession>